<evidence type="ECO:0000259" key="13">
    <source>
        <dbReference type="PROSITE" id="PS50909"/>
    </source>
</evidence>
<feature type="region of interest" description="Disordered" evidence="10">
    <location>
        <begin position="541"/>
        <end position="560"/>
    </location>
</feature>
<dbReference type="PROSITE" id="PS50180">
    <property type="entry name" value="GAE"/>
    <property type="match status" value="1"/>
</dbReference>
<dbReference type="SMART" id="SM00288">
    <property type="entry name" value="VHS"/>
    <property type="match status" value="1"/>
</dbReference>
<dbReference type="InterPro" id="IPR008152">
    <property type="entry name" value="Clathrin_a/b/g-adaptin_app_Ig"/>
</dbReference>
<dbReference type="SMART" id="SM00809">
    <property type="entry name" value="Alpha_adaptinC2"/>
    <property type="match status" value="1"/>
</dbReference>
<evidence type="ECO:0000259" key="12">
    <source>
        <dbReference type="PROSITE" id="PS50180"/>
    </source>
</evidence>
<feature type="compositionally biased region" description="Low complexity" evidence="10">
    <location>
        <begin position="321"/>
        <end position="342"/>
    </location>
</feature>
<dbReference type="Pfam" id="PF18308">
    <property type="entry name" value="GGA_N-GAT"/>
    <property type="match status" value="1"/>
</dbReference>
<dbReference type="Gene3D" id="2.60.40.1230">
    <property type="match status" value="1"/>
</dbReference>
<dbReference type="PROSITE" id="PS50179">
    <property type="entry name" value="VHS"/>
    <property type="match status" value="1"/>
</dbReference>
<feature type="domain" description="GAT" evidence="13">
    <location>
        <begin position="168"/>
        <end position="296"/>
    </location>
</feature>
<dbReference type="PROSITE" id="PS50909">
    <property type="entry name" value="GAT"/>
    <property type="match status" value="1"/>
</dbReference>
<feature type="compositionally biased region" description="Low complexity" evidence="10">
    <location>
        <begin position="474"/>
        <end position="492"/>
    </location>
</feature>
<keyword evidence="9" id="KW-0472">Membrane</keyword>
<dbReference type="InterPro" id="IPR008153">
    <property type="entry name" value="GAE_dom"/>
</dbReference>
<dbReference type="InterPro" id="IPR027422">
    <property type="entry name" value="GGA1-3"/>
</dbReference>
<dbReference type="SUPFAM" id="SSF48464">
    <property type="entry name" value="ENTH/VHS domain"/>
    <property type="match status" value="1"/>
</dbReference>
<keyword evidence="8" id="KW-0333">Golgi apparatus</keyword>
<dbReference type="InterPro" id="IPR038425">
    <property type="entry name" value="GAT_sf"/>
</dbReference>
<dbReference type="SUPFAM" id="SSF89009">
    <property type="entry name" value="GAT-like domain"/>
    <property type="match status" value="1"/>
</dbReference>
<dbReference type="Gene3D" id="1.25.40.90">
    <property type="match status" value="1"/>
</dbReference>
<dbReference type="SUPFAM" id="SSF49348">
    <property type="entry name" value="Clathrin adaptor appendage domain"/>
    <property type="match status" value="1"/>
</dbReference>
<dbReference type="AlphaFoldDB" id="A0ABD3WVC7"/>
<feature type="domain" description="VHS" evidence="11">
    <location>
        <begin position="16"/>
        <end position="146"/>
    </location>
</feature>
<keyword evidence="7" id="KW-0653">Protein transport</keyword>
<dbReference type="Pfam" id="PF02883">
    <property type="entry name" value="Alpha_adaptinC2"/>
    <property type="match status" value="1"/>
</dbReference>
<name>A0ABD3WVC7_SINWO</name>
<gene>
    <name evidence="14" type="ORF">ACJMK2_035373</name>
</gene>
<evidence type="ECO:0000256" key="7">
    <source>
        <dbReference type="ARBA" id="ARBA00022927"/>
    </source>
</evidence>
<evidence type="ECO:0000256" key="9">
    <source>
        <dbReference type="ARBA" id="ARBA00023136"/>
    </source>
</evidence>
<keyword evidence="4" id="KW-0813">Transport</keyword>
<dbReference type="InterPro" id="IPR008942">
    <property type="entry name" value="ENTH_VHS"/>
</dbReference>
<dbReference type="Pfam" id="PF00790">
    <property type="entry name" value="VHS"/>
    <property type="match status" value="1"/>
</dbReference>
<evidence type="ECO:0008006" key="16">
    <source>
        <dbReference type="Google" id="ProtNLM"/>
    </source>
</evidence>
<dbReference type="Gene3D" id="1.20.5.170">
    <property type="match status" value="1"/>
</dbReference>
<evidence type="ECO:0000256" key="8">
    <source>
        <dbReference type="ARBA" id="ARBA00023034"/>
    </source>
</evidence>
<dbReference type="EMBL" id="JBJQND010000005">
    <property type="protein sequence ID" value="KAL3877707.1"/>
    <property type="molecule type" value="Genomic_DNA"/>
</dbReference>
<evidence type="ECO:0000256" key="6">
    <source>
        <dbReference type="ARBA" id="ARBA00022843"/>
    </source>
</evidence>
<dbReference type="InterPro" id="IPR004152">
    <property type="entry name" value="GAT_dom"/>
</dbReference>
<dbReference type="GO" id="GO:0005794">
    <property type="term" value="C:Golgi apparatus"/>
    <property type="evidence" value="ECO:0007669"/>
    <property type="project" value="UniProtKB-SubCell"/>
</dbReference>
<dbReference type="GO" id="GO:0031901">
    <property type="term" value="C:early endosome membrane"/>
    <property type="evidence" value="ECO:0007669"/>
    <property type="project" value="UniProtKB-SubCell"/>
</dbReference>
<evidence type="ECO:0000256" key="3">
    <source>
        <dbReference type="ARBA" id="ARBA00008099"/>
    </source>
</evidence>
<feature type="region of interest" description="Disordered" evidence="10">
    <location>
        <begin position="300"/>
        <end position="347"/>
    </location>
</feature>
<feature type="compositionally biased region" description="Polar residues" evidence="10">
    <location>
        <begin position="550"/>
        <end position="560"/>
    </location>
</feature>
<evidence type="ECO:0000256" key="2">
    <source>
        <dbReference type="ARBA" id="ARBA00004220"/>
    </source>
</evidence>
<dbReference type="GO" id="GO:0015031">
    <property type="term" value="P:protein transport"/>
    <property type="evidence" value="ECO:0007669"/>
    <property type="project" value="UniProtKB-KW"/>
</dbReference>
<dbReference type="CDD" id="cd03567">
    <property type="entry name" value="VHS_GGA_metazoan"/>
    <property type="match status" value="1"/>
</dbReference>
<dbReference type="CDD" id="cd14234">
    <property type="entry name" value="GAT_GGA_meta"/>
    <property type="match status" value="1"/>
</dbReference>
<dbReference type="InterPro" id="IPR041198">
    <property type="entry name" value="GGA_N-GAT"/>
</dbReference>
<accession>A0ABD3WVC7</accession>
<evidence type="ECO:0000256" key="10">
    <source>
        <dbReference type="SAM" id="MobiDB-lite"/>
    </source>
</evidence>
<evidence type="ECO:0000256" key="4">
    <source>
        <dbReference type="ARBA" id="ARBA00022448"/>
    </source>
</evidence>
<comment type="similarity">
    <text evidence="3">Belongs to the GGA protein family.</text>
</comment>
<keyword evidence="15" id="KW-1185">Reference proteome</keyword>
<feature type="region of interest" description="Disordered" evidence="10">
    <location>
        <begin position="474"/>
        <end position="495"/>
    </location>
</feature>
<dbReference type="InterPro" id="IPR013041">
    <property type="entry name" value="Clathrin_app_Ig-like_sf"/>
</dbReference>
<dbReference type="FunFam" id="1.20.5.170:FF:000023">
    <property type="entry name" value="ADP-ribosylation factor-binding protein GGA3 isoform X1"/>
    <property type="match status" value="1"/>
</dbReference>
<evidence type="ECO:0000256" key="5">
    <source>
        <dbReference type="ARBA" id="ARBA00022753"/>
    </source>
</evidence>
<comment type="subcellular location">
    <subcellularLocation>
        <location evidence="2">Early endosome membrane</location>
        <topology evidence="2">Peripheral membrane protein</topology>
    </subcellularLocation>
    <subcellularLocation>
        <location evidence="1">Golgi apparatus</location>
        <location evidence="1">trans-Golgi network membrane</location>
        <topology evidence="1">Peripheral membrane protein</topology>
    </subcellularLocation>
</comment>
<protein>
    <recommendedName>
        <fullName evidence="16">ADP-ribosylation factor-binding protein GGA3</fullName>
    </recommendedName>
</protein>
<evidence type="ECO:0000259" key="11">
    <source>
        <dbReference type="PROSITE" id="PS50179"/>
    </source>
</evidence>
<evidence type="ECO:0000256" key="1">
    <source>
        <dbReference type="ARBA" id="ARBA00004150"/>
    </source>
</evidence>
<evidence type="ECO:0000313" key="14">
    <source>
        <dbReference type="EMBL" id="KAL3877707.1"/>
    </source>
</evidence>
<dbReference type="PANTHER" id="PTHR45905:SF1">
    <property type="entry name" value="GOLGI-LOCALIZED, GAMMA-ADAPTIN EAR CONTAINING, ARF BINDING PROTEIN"/>
    <property type="match status" value="1"/>
</dbReference>
<proteinExistence type="inferred from homology"/>
<keyword evidence="5" id="KW-0967">Endosome</keyword>
<keyword evidence="6" id="KW-0832">Ubl conjugation</keyword>
<organism evidence="14 15">
    <name type="scientific">Sinanodonta woodiana</name>
    <name type="common">Chinese pond mussel</name>
    <name type="synonym">Anodonta woodiana</name>
    <dbReference type="NCBI Taxonomy" id="1069815"/>
    <lineage>
        <taxon>Eukaryota</taxon>
        <taxon>Metazoa</taxon>
        <taxon>Spiralia</taxon>
        <taxon>Lophotrochozoa</taxon>
        <taxon>Mollusca</taxon>
        <taxon>Bivalvia</taxon>
        <taxon>Autobranchia</taxon>
        <taxon>Heteroconchia</taxon>
        <taxon>Palaeoheterodonta</taxon>
        <taxon>Unionida</taxon>
        <taxon>Unionoidea</taxon>
        <taxon>Unionidae</taxon>
        <taxon>Unioninae</taxon>
        <taxon>Sinanodonta</taxon>
    </lineage>
</organism>
<dbReference type="Pfam" id="PF03127">
    <property type="entry name" value="GAT"/>
    <property type="match status" value="1"/>
</dbReference>
<feature type="domain" description="GAE" evidence="12">
    <location>
        <begin position="609"/>
        <end position="728"/>
    </location>
</feature>
<dbReference type="Gene3D" id="1.20.58.160">
    <property type="match status" value="1"/>
</dbReference>
<evidence type="ECO:0000313" key="15">
    <source>
        <dbReference type="Proteomes" id="UP001634394"/>
    </source>
</evidence>
<dbReference type="Proteomes" id="UP001634394">
    <property type="component" value="Unassembled WGS sequence"/>
</dbReference>
<reference evidence="14 15" key="1">
    <citation type="submission" date="2024-11" db="EMBL/GenBank/DDBJ databases">
        <title>Chromosome-level genome assembly of the freshwater bivalve Anodonta woodiana.</title>
        <authorList>
            <person name="Chen X."/>
        </authorList>
    </citation>
    <scope>NUCLEOTIDE SEQUENCE [LARGE SCALE GENOMIC DNA]</scope>
    <source>
        <strain evidence="14">MN2024</strain>
        <tissue evidence="14">Gills</tissue>
    </source>
</reference>
<comment type="caution">
    <text evidence="14">The sequence shown here is derived from an EMBL/GenBank/DDBJ whole genome shotgun (WGS) entry which is preliminary data.</text>
</comment>
<dbReference type="PANTHER" id="PTHR45905">
    <property type="entry name" value="GOLGI-LOCALIZED, GAMMA-ADAPTIN EAR CONTAINING, ARF BINDING PROTEIN"/>
    <property type="match status" value="1"/>
</dbReference>
<sequence length="730" mass="80434">MAEEEERTLESLLNRAINPAKREEDWEYIKQFCDKVNIEIEGPQVAVRLLAHKIQSPQEREALFALTVLESCVKQCGRRFHQEIGKFRFLNEIIKVLSPKYLGTKTTEKVKKKCIEIIYSWYKGLPLEPKIEDAYRMLKQQGIITEDPTYVDKIPEPPPRPKNAVFEDDEKAKLLAKLLKSKNPDDLQAANRLIKNMVKQDAERMEKVSQRINDLETINNNTKLLREMIGHYNPSTTSKSEKETMKELFDSLEKLRPKLFRLASESDEKDSDGLSQVLRANDDVMLVMSLYRHKVEEVEENGHPEAIKPDGTSLLDLTFDPSSPSKTFSSSSTSFSHGASGSHHSERVSSIDDDLLALGLATTKSIKEDSRKGDDTLLSELDDLFSYPTISSAKQQPMVSQAQGTVPLMMVNQPASVFGGSSISQPMMYGSAPHAPTYSVPGNLPVTSVFSLTPANVQQSQKFTSYGLASQGVSFTQPQSHTQQPSPTTPKTDQQKKALLDLDDLGQSLMQQSLGSEKPVPFTASVQPAKVTLNQIASKVPTIPPPPYPGSSTAFSSAPVGSTSTVAVSQSLHSPTVNMGAGVCVTGSKAGEIQPLTDVFVPLESIKPGSHPPVNTYDKNGIKVLIHAAQDRPREDVVVMVISVMSINTNPIKGFIFQAAVPKVMKVKLQPPSATDLPAFNPILPPSAITQVMLIANPQKEKIRLKFKITYTCNDQSFTDVGDVDSFQVQ</sequence>
<dbReference type="InterPro" id="IPR002014">
    <property type="entry name" value="VHS_dom"/>
</dbReference>